<evidence type="ECO:0000313" key="1">
    <source>
        <dbReference type="Proteomes" id="UP001652623"/>
    </source>
</evidence>
<accession>A0A6P4A451</accession>
<protein>
    <submittedName>
        <fullName evidence="2">Uncharacterized protein LOC107424638</fullName>
    </submittedName>
</protein>
<dbReference type="PANTHER" id="PTHR35291">
    <property type="entry name" value="PROTEIN SHROOM-LIKE"/>
    <property type="match status" value="1"/>
</dbReference>
<proteinExistence type="predicted"/>
<dbReference type="KEGG" id="zju:107424638"/>
<dbReference type="PANTHER" id="PTHR35291:SF3">
    <property type="entry name" value="PROTEIN SHROOM-LIKE"/>
    <property type="match status" value="1"/>
</dbReference>
<dbReference type="AlphaFoldDB" id="A0A6P4A451"/>
<dbReference type="InParanoid" id="A0A6P4A451"/>
<dbReference type="GeneID" id="107424638"/>
<keyword evidence="1" id="KW-1185">Reference proteome</keyword>
<organism evidence="1 2">
    <name type="scientific">Ziziphus jujuba</name>
    <name type="common">Chinese jujube</name>
    <name type="synonym">Ziziphus sativa</name>
    <dbReference type="NCBI Taxonomy" id="326968"/>
    <lineage>
        <taxon>Eukaryota</taxon>
        <taxon>Viridiplantae</taxon>
        <taxon>Streptophyta</taxon>
        <taxon>Embryophyta</taxon>
        <taxon>Tracheophyta</taxon>
        <taxon>Spermatophyta</taxon>
        <taxon>Magnoliopsida</taxon>
        <taxon>eudicotyledons</taxon>
        <taxon>Gunneridae</taxon>
        <taxon>Pentapetalae</taxon>
        <taxon>rosids</taxon>
        <taxon>fabids</taxon>
        <taxon>Rosales</taxon>
        <taxon>Rhamnaceae</taxon>
        <taxon>Paliureae</taxon>
        <taxon>Ziziphus</taxon>
    </lineage>
</organism>
<name>A0A6P4A451_ZIZJJ</name>
<dbReference type="RefSeq" id="XP_015889965.1">
    <property type="nucleotide sequence ID" value="XM_016034479.4"/>
</dbReference>
<dbReference type="Proteomes" id="UP001652623">
    <property type="component" value="Chromosome 7"/>
</dbReference>
<gene>
    <name evidence="2" type="primary">LOC107424638</name>
</gene>
<sequence>MFRALSSRRSCCNHEGVADEPTVSLLDAKLKKTRSLTARIFGSSSSLSQELLPDGSQVKHKKKVNKSHSHPLLSLFLARGKKKMTTTASPEFARYIEYVKEGGLWNMDSTWPVTHYD</sequence>
<dbReference type="FunCoup" id="A0A6P4A451">
    <property type="interactions" value="60"/>
</dbReference>
<evidence type="ECO:0000313" key="2">
    <source>
        <dbReference type="RefSeq" id="XP_015889965.1"/>
    </source>
</evidence>
<reference evidence="2" key="1">
    <citation type="submission" date="2025-08" db="UniProtKB">
        <authorList>
            <consortium name="RefSeq"/>
        </authorList>
    </citation>
    <scope>IDENTIFICATION</scope>
    <source>
        <tissue evidence="2">Seedling</tissue>
    </source>
</reference>